<dbReference type="Pfam" id="PF22960">
    <property type="entry name" value="WHD_UBR1"/>
    <property type="match status" value="1"/>
</dbReference>
<evidence type="ECO:0000313" key="3">
    <source>
        <dbReference type="Proteomes" id="UP000023152"/>
    </source>
</evidence>
<dbReference type="Proteomes" id="UP000023152">
    <property type="component" value="Unassembled WGS sequence"/>
</dbReference>
<reference evidence="2 3" key="1">
    <citation type="journal article" date="2013" name="Curr. Biol.">
        <title>The Genome of the Foraminiferan Reticulomyxa filosa.</title>
        <authorList>
            <person name="Glockner G."/>
            <person name="Hulsmann N."/>
            <person name="Schleicher M."/>
            <person name="Noegel A.A."/>
            <person name="Eichinger L."/>
            <person name="Gallinger C."/>
            <person name="Pawlowski J."/>
            <person name="Sierra R."/>
            <person name="Euteneuer U."/>
            <person name="Pillet L."/>
            <person name="Moustafa A."/>
            <person name="Platzer M."/>
            <person name="Groth M."/>
            <person name="Szafranski K."/>
            <person name="Schliwa M."/>
        </authorList>
    </citation>
    <scope>NUCLEOTIDE SEQUENCE [LARGE SCALE GENOMIC DNA]</scope>
</reference>
<dbReference type="Gene3D" id="1.10.10.2670">
    <property type="entry name" value="E3 ubiquitin-protein ligase"/>
    <property type="match status" value="1"/>
</dbReference>
<name>X6MXI0_RETFI</name>
<proteinExistence type="predicted"/>
<dbReference type="SUPFAM" id="SSF46785">
    <property type="entry name" value="Winged helix' DNA-binding domain"/>
    <property type="match status" value="1"/>
</dbReference>
<dbReference type="OrthoDB" id="26387at2759"/>
<evidence type="ECO:0000313" key="2">
    <source>
        <dbReference type="EMBL" id="ETO18524.1"/>
    </source>
</evidence>
<dbReference type="AlphaFoldDB" id="X6MXI0"/>
<dbReference type="EMBL" id="ASPP01014793">
    <property type="protein sequence ID" value="ETO18524.1"/>
    <property type="molecule type" value="Genomic_DNA"/>
</dbReference>
<protein>
    <recommendedName>
        <fullName evidence="1">E3 ubiquitin-protein ligase UBR1-like winged-helix domain-containing protein</fullName>
    </recommendedName>
</protein>
<keyword evidence="3" id="KW-1185">Reference proteome</keyword>
<evidence type="ECO:0000259" key="1">
    <source>
        <dbReference type="Pfam" id="PF22960"/>
    </source>
</evidence>
<gene>
    <name evidence="2" type="ORF">RFI_18741</name>
</gene>
<feature type="domain" description="E3 ubiquitin-protein ligase UBR1-like winged-helix" evidence="1">
    <location>
        <begin position="96"/>
        <end position="183"/>
    </location>
</feature>
<organism evidence="2 3">
    <name type="scientific">Reticulomyxa filosa</name>
    <dbReference type="NCBI Taxonomy" id="46433"/>
    <lineage>
        <taxon>Eukaryota</taxon>
        <taxon>Sar</taxon>
        <taxon>Rhizaria</taxon>
        <taxon>Retaria</taxon>
        <taxon>Foraminifera</taxon>
        <taxon>Monothalamids</taxon>
        <taxon>Reticulomyxidae</taxon>
        <taxon>Reticulomyxa</taxon>
    </lineage>
</organism>
<dbReference type="InterPro" id="IPR036390">
    <property type="entry name" value="WH_DNA-bd_sf"/>
</dbReference>
<sequence>MERFVDDAVAMIKGVEKTEPELVDKFESGWIHWCDADQTLNIVQDLLRTLICVISEPRHRVLHRKDSRYNSLSEKVDCSSSSSQYVVQNSEDRKWLEHELIHWLALGKYTFSALHAKVDPTEVIDWGDILDHVATCDTFEGTEAATYQLKRGLFMQVNPFFHRYTAENQHQVIKEVASVIKRLTSNGLK</sequence>
<dbReference type="InterPro" id="IPR042065">
    <property type="entry name" value="E3_ELL-like"/>
</dbReference>
<accession>X6MXI0</accession>
<dbReference type="InterPro" id="IPR055194">
    <property type="entry name" value="UBR1-like_WH"/>
</dbReference>
<comment type="caution">
    <text evidence="2">The sequence shown here is derived from an EMBL/GenBank/DDBJ whole genome shotgun (WGS) entry which is preliminary data.</text>
</comment>